<evidence type="ECO:0000256" key="1">
    <source>
        <dbReference type="SAM" id="Phobius"/>
    </source>
</evidence>
<evidence type="ECO:0000313" key="2">
    <source>
        <dbReference type="EMBL" id="MCW1934438.1"/>
    </source>
</evidence>
<dbReference type="RefSeq" id="WP_264507234.1">
    <property type="nucleotide sequence ID" value="NZ_JAPDFL010000001.1"/>
</dbReference>
<feature type="transmembrane region" description="Helical" evidence="1">
    <location>
        <begin position="62"/>
        <end position="89"/>
    </location>
</feature>
<name>A0ABT3H409_9RHOB</name>
<dbReference type="Proteomes" id="UP001208938">
    <property type="component" value="Unassembled WGS sequence"/>
</dbReference>
<protein>
    <submittedName>
        <fullName evidence="2">Rod shape-determining protein MreD</fullName>
    </submittedName>
</protein>
<feature type="transmembrane region" description="Helical" evidence="1">
    <location>
        <begin position="110"/>
        <end position="134"/>
    </location>
</feature>
<dbReference type="EMBL" id="JAPDFL010000001">
    <property type="protein sequence ID" value="MCW1934438.1"/>
    <property type="molecule type" value="Genomic_DNA"/>
</dbReference>
<reference evidence="2 3" key="1">
    <citation type="submission" date="2022-10" db="EMBL/GenBank/DDBJ databases">
        <title>Pararhodobacter sp. nov., isolated from marine algae.</title>
        <authorList>
            <person name="Choi B.J."/>
            <person name="Kim J.M."/>
            <person name="Lee J.K."/>
            <person name="Choi D.G."/>
            <person name="Jeon C.O."/>
        </authorList>
    </citation>
    <scope>NUCLEOTIDE SEQUENCE [LARGE SCALE GENOMIC DNA]</scope>
    <source>
        <strain evidence="2 3">ZQ420</strain>
    </source>
</reference>
<comment type="caution">
    <text evidence="2">The sequence shown here is derived from an EMBL/GenBank/DDBJ whole genome shotgun (WGS) entry which is preliminary data.</text>
</comment>
<keyword evidence="1" id="KW-0472">Membrane</keyword>
<evidence type="ECO:0000313" key="3">
    <source>
        <dbReference type="Proteomes" id="UP001208938"/>
    </source>
</evidence>
<feature type="transmembrane region" description="Helical" evidence="1">
    <location>
        <begin position="140"/>
        <end position="159"/>
    </location>
</feature>
<gene>
    <name evidence="2" type="ORF">OKW52_19815</name>
</gene>
<keyword evidence="1" id="KW-1133">Transmembrane helix</keyword>
<keyword evidence="3" id="KW-1185">Reference proteome</keyword>
<keyword evidence="1" id="KW-0812">Transmembrane</keyword>
<accession>A0ABT3H409</accession>
<feature type="transmembrane region" description="Helical" evidence="1">
    <location>
        <begin position="12"/>
        <end position="30"/>
    </location>
</feature>
<organism evidence="2 3">
    <name type="scientific">Pararhodobacter zhoushanensis</name>
    <dbReference type="NCBI Taxonomy" id="2479545"/>
    <lineage>
        <taxon>Bacteria</taxon>
        <taxon>Pseudomonadati</taxon>
        <taxon>Pseudomonadota</taxon>
        <taxon>Alphaproteobacteria</taxon>
        <taxon>Rhodobacterales</taxon>
        <taxon>Paracoccaceae</taxon>
        <taxon>Pararhodobacter</taxon>
    </lineage>
</organism>
<proteinExistence type="predicted"/>
<sequence>MSSEFWRLRTLVYLGLWVLIAAVTILARILPLSNPEGGWPAPDFLLALTVAWVLRRPSHLPALAIVLVFLVEDLFLMRPPGLWALAVLAGTEFLRRRQSVVREMNLLLEWAMVAGVMLAMSVAYRLVLVIVMAARDPLDLSVGRLVVTIAVYPLVVWFLQGVLRVRKPATGEVDELGRKL</sequence>